<dbReference type="EMBL" id="ANNX02000047">
    <property type="protein sequence ID" value="KYC36466.1"/>
    <property type="molecule type" value="Genomic_DNA"/>
</dbReference>
<dbReference type="RefSeq" id="WP_066613248.1">
    <property type="nucleotide sequence ID" value="NZ_KQ976354.1"/>
</dbReference>
<dbReference type="AlphaFoldDB" id="A0A139WVJ8"/>
<evidence type="ECO:0000313" key="3">
    <source>
        <dbReference type="Proteomes" id="UP000076925"/>
    </source>
</evidence>
<gene>
    <name evidence="2" type="ORF">WA1_42960</name>
</gene>
<feature type="transmembrane region" description="Helical" evidence="1">
    <location>
        <begin position="21"/>
        <end position="45"/>
    </location>
</feature>
<keyword evidence="1" id="KW-0472">Membrane</keyword>
<evidence type="ECO:0000313" key="2">
    <source>
        <dbReference type="EMBL" id="KYC36466.1"/>
    </source>
</evidence>
<accession>A0A139WVJ8</accession>
<name>A0A139WVJ8_9CYAN</name>
<evidence type="ECO:0000256" key="1">
    <source>
        <dbReference type="SAM" id="Phobius"/>
    </source>
</evidence>
<feature type="transmembrane region" description="Helical" evidence="1">
    <location>
        <begin position="51"/>
        <end position="73"/>
    </location>
</feature>
<keyword evidence="1" id="KW-1133">Transmembrane helix</keyword>
<reference evidence="2 3" key="1">
    <citation type="journal article" date="2013" name="Genome Biol. Evol.">
        <title>Genomes of Stigonematalean cyanobacteria (subsection V) and the evolution of oxygenic photosynthesis from prokaryotes to plastids.</title>
        <authorList>
            <person name="Dagan T."/>
            <person name="Roettger M."/>
            <person name="Stucken K."/>
            <person name="Landan G."/>
            <person name="Koch R."/>
            <person name="Major P."/>
            <person name="Gould S.B."/>
            <person name="Goremykin V.V."/>
            <person name="Rippka R."/>
            <person name="Tandeau de Marsac N."/>
            <person name="Gugger M."/>
            <person name="Lockhart P.J."/>
            <person name="Allen J.F."/>
            <person name="Brune I."/>
            <person name="Maus I."/>
            <person name="Puhler A."/>
            <person name="Martin W.F."/>
        </authorList>
    </citation>
    <scope>NUCLEOTIDE SEQUENCE [LARGE SCALE GENOMIC DNA]</scope>
    <source>
        <strain evidence="2 3">PCC 7110</strain>
    </source>
</reference>
<keyword evidence="1" id="KW-0812">Transmembrane</keyword>
<dbReference type="Proteomes" id="UP000076925">
    <property type="component" value="Unassembled WGS sequence"/>
</dbReference>
<protein>
    <submittedName>
        <fullName evidence="2">Uncharacterized protein</fullName>
    </submittedName>
</protein>
<organism evidence="2 3">
    <name type="scientific">Scytonema hofmannii PCC 7110</name>
    <dbReference type="NCBI Taxonomy" id="128403"/>
    <lineage>
        <taxon>Bacteria</taxon>
        <taxon>Bacillati</taxon>
        <taxon>Cyanobacteriota</taxon>
        <taxon>Cyanophyceae</taxon>
        <taxon>Nostocales</taxon>
        <taxon>Scytonemataceae</taxon>
        <taxon>Scytonema</taxon>
    </lineage>
</organism>
<sequence>MGVLARPMLVAGGDARTTRNFGIFFYLEVPYLTLGFRVGFGYLTIGFRVGFGYLTIGFRVGFGYLTLGFRVGFRSSTQPTYLRSSAVP</sequence>
<comment type="caution">
    <text evidence="2">The sequence shown here is derived from an EMBL/GenBank/DDBJ whole genome shotgun (WGS) entry which is preliminary data.</text>
</comment>
<keyword evidence="3" id="KW-1185">Reference proteome</keyword>
<proteinExistence type="predicted"/>